<dbReference type="eggNOG" id="ENOG502QQPU">
    <property type="taxonomic scope" value="Eukaryota"/>
</dbReference>
<organism evidence="2 3">
    <name type="scientific">Capronia epimyces CBS 606.96</name>
    <dbReference type="NCBI Taxonomy" id="1182542"/>
    <lineage>
        <taxon>Eukaryota</taxon>
        <taxon>Fungi</taxon>
        <taxon>Dikarya</taxon>
        <taxon>Ascomycota</taxon>
        <taxon>Pezizomycotina</taxon>
        <taxon>Eurotiomycetes</taxon>
        <taxon>Chaetothyriomycetidae</taxon>
        <taxon>Chaetothyriales</taxon>
        <taxon>Herpotrichiellaceae</taxon>
        <taxon>Capronia</taxon>
    </lineage>
</organism>
<keyword evidence="1" id="KW-0732">Signal</keyword>
<dbReference type="EMBL" id="AMGY01000001">
    <property type="protein sequence ID" value="EXJ91735.1"/>
    <property type="molecule type" value="Genomic_DNA"/>
</dbReference>
<dbReference type="Proteomes" id="UP000019478">
    <property type="component" value="Unassembled WGS sequence"/>
</dbReference>
<dbReference type="STRING" id="1182542.W9YPY9"/>
<accession>W9YPY9</accession>
<dbReference type="AlphaFoldDB" id="W9YPY9"/>
<feature type="chain" id="PRO_5004932967" description="Purine nucleoside permease" evidence="1">
    <location>
        <begin position="26"/>
        <end position="427"/>
    </location>
</feature>
<dbReference type="PANTHER" id="PTHR38643">
    <property type="entry name" value="PURINE NUCLEOSIDE PERMEASE C285.05-RELATED"/>
    <property type="match status" value="1"/>
</dbReference>
<evidence type="ECO:0000313" key="2">
    <source>
        <dbReference type="EMBL" id="EXJ91735.1"/>
    </source>
</evidence>
<evidence type="ECO:0008006" key="4">
    <source>
        <dbReference type="Google" id="ProtNLM"/>
    </source>
</evidence>
<evidence type="ECO:0000313" key="3">
    <source>
        <dbReference type="Proteomes" id="UP000019478"/>
    </source>
</evidence>
<name>W9YPY9_9EURO</name>
<sequence length="427" mass="46002">MRGFSLVNLAFTAAAATNLLPFSAATPLVTRNNVSKRSSPIAPKVVIISMFEPEAAVWWGIDEFDLLGQNITIPGLSPLFPEVHCTASGEVCQIITGESEINAATTVSALVLSPEFDLTKTYFFVAGIAGVNPKVGTLASVTFAKYAVQVALQYEFDMRDIPSNFTTGYIPFGVDSPDLYPQNIYGTEVFELNEALRDIAISFASTATLNDSTTSQAYRALYAQEAAYAVAAQPPSVLGCDVATSDVYYSGTHLSEAFENTTRIWTNGSGVYCATAEEDNATLEAILRAAKMNLTDYSRAIVMRTASDFDRPPPGISEIQNLLYAHQGGFPPAIRNIYLAGVKVVTGILEGWESTFEKGIKAPNYVGDIFATLGGEPDYGQPADFITKRDLSLRATKPAFQGNLRMKRAMVSAKRRAAAARALGIEV</sequence>
<dbReference type="OrthoDB" id="2331083at2759"/>
<dbReference type="Pfam" id="PF06516">
    <property type="entry name" value="NUP"/>
    <property type="match status" value="1"/>
</dbReference>
<dbReference type="InterPro" id="IPR009486">
    <property type="entry name" value="Pur_nuclsid_perm"/>
</dbReference>
<dbReference type="HOGENOM" id="CLU_031475_0_1_1"/>
<feature type="signal peptide" evidence="1">
    <location>
        <begin position="1"/>
        <end position="25"/>
    </location>
</feature>
<dbReference type="RefSeq" id="XP_007728625.1">
    <property type="nucleotide sequence ID" value="XM_007730435.1"/>
</dbReference>
<dbReference type="GO" id="GO:0005783">
    <property type="term" value="C:endoplasmic reticulum"/>
    <property type="evidence" value="ECO:0007669"/>
    <property type="project" value="TreeGrafter"/>
</dbReference>
<evidence type="ECO:0000256" key="1">
    <source>
        <dbReference type="SAM" id="SignalP"/>
    </source>
</evidence>
<protein>
    <recommendedName>
        <fullName evidence="4">Purine nucleoside permease</fullName>
    </recommendedName>
</protein>
<dbReference type="GeneID" id="19164425"/>
<gene>
    <name evidence="2" type="ORF">A1O3_00285</name>
</gene>
<keyword evidence="3" id="KW-1185">Reference proteome</keyword>
<dbReference type="GO" id="GO:0055085">
    <property type="term" value="P:transmembrane transport"/>
    <property type="evidence" value="ECO:0007669"/>
    <property type="project" value="InterPro"/>
</dbReference>
<reference evidence="2 3" key="1">
    <citation type="submission" date="2013-03" db="EMBL/GenBank/DDBJ databases">
        <title>The Genome Sequence of Capronia epimyces CBS 606.96.</title>
        <authorList>
            <consortium name="The Broad Institute Genomics Platform"/>
            <person name="Cuomo C."/>
            <person name="de Hoog S."/>
            <person name="Gorbushina A."/>
            <person name="Walker B."/>
            <person name="Young S.K."/>
            <person name="Zeng Q."/>
            <person name="Gargeya S."/>
            <person name="Fitzgerald M."/>
            <person name="Haas B."/>
            <person name="Abouelleil A."/>
            <person name="Allen A.W."/>
            <person name="Alvarado L."/>
            <person name="Arachchi H.M."/>
            <person name="Berlin A.M."/>
            <person name="Chapman S.B."/>
            <person name="Gainer-Dewar J."/>
            <person name="Goldberg J."/>
            <person name="Griggs A."/>
            <person name="Gujja S."/>
            <person name="Hansen M."/>
            <person name="Howarth C."/>
            <person name="Imamovic A."/>
            <person name="Ireland A."/>
            <person name="Larimer J."/>
            <person name="McCowan C."/>
            <person name="Murphy C."/>
            <person name="Pearson M."/>
            <person name="Poon T.W."/>
            <person name="Priest M."/>
            <person name="Roberts A."/>
            <person name="Saif S."/>
            <person name="Shea T."/>
            <person name="Sisk P."/>
            <person name="Sykes S."/>
            <person name="Wortman J."/>
            <person name="Nusbaum C."/>
            <person name="Birren B."/>
        </authorList>
    </citation>
    <scope>NUCLEOTIDE SEQUENCE [LARGE SCALE GENOMIC DNA]</scope>
    <source>
        <strain evidence="2 3">CBS 606.96</strain>
    </source>
</reference>
<proteinExistence type="predicted"/>
<dbReference type="PANTHER" id="PTHR38643:SF1">
    <property type="entry name" value="PURINE NUCLEOSIDE PERMEASE C285.05-RELATED"/>
    <property type="match status" value="1"/>
</dbReference>
<comment type="caution">
    <text evidence="2">The sequence shown here is derived from an EMBL/GenBank/DDBJ whole genome shotgun (WGS) entry which is preliminary data.</text>
</comment>